<dbReference type="InParanoid" id="A0A4W3GBV8"/>
<dbReference type="Proteomes" id="UP000314986">
    <property type="component" value="Unassembled WGS sequence"/>
</dbReference>
<reference evidence="1" key="4">
    <citation type="submission" date="2025-08" db="UniProtKB">
        <authorList>
            <consortium name="Ensembl"/>
        </authorList>
    </citation>
    <scope>IDENTIFICATION</scope>
</reference>
<dbReference type="AlphaFoldDB" id="A0A4W3GBV8"/>
<reference evidence="2" key="3">
    <citation type="journal article" date="2014" name="Nature">
        <title>Elephant shark genome provides unique insights into gnathostome evolution.</title>
        <authorList>
            <consortium name="International Elephant Shark Genome Sequencing Consortium"/>
            <person name="Venkatesh B."/>
            <person name="Lee A.P."/>
            <person name="Ravi V."/>
            <person name="Maurya A.K."/>
            <person name="Lian M.M."/>
            <person name="Swann J.B."/>
            <person name="Ohta Y."/>
            <person name="Flajnik M.F."/>
            <person name="Sutoh Y."/>
            <person name="Kasahara M."/>
            <person name="Hoon S."/>
            <person name="Gangu V."/>
            <person name="Roy S.W."/>
            <person name="Irimia M."/>
            <person name="Korzh V."/>
            <person name="Kondrychyn I."/>
            <person name="Lim Z.W."/>
            <person name="Tay B.H."/>
            <person name="Tohari S."/>
            <person name="Kong K.W."/>
            <person name="Ho S."/>
            <person name="Lorente-Galdos B."/>
            <person name="Quilez J."/>
            <person name="Marques-Bonet T."/>
            <person name="Raney B.J."/>
            <person name="Ingham P.W."/>
            <person name="Tay A."/>
            <person name="Hillier L.W."/>
            <person name="Minx P."/>
            <person name="Boehm T."/>
            <person name="Wilson R.K."/>
            <person name="Brenner S."/>
            <person name="Warren W.C."/>
        </authorList>
    </citation>
    <scope>NUCLEOTIDE SEQUENCE [LARGE SCALE GENOMIC DNA]</scope>
</reference>
<accession>A0A4W3GBV8</accession>
<protein>
    <submittedName>
        <fullName evidence="1">Uncharacterized protein</fullName>
    </submittedName>
</protein>
<dbReference type="Ensembl" id="ENSCMIT00000000258.1">
    <property type="protein sequence ID" value="ENSCMIP00000000227.1"/>
    <property type="gene ID" value="ENSCMIG00000000171.1"/>
</dbReference>
<organism evidence="1 2">
    <name type="scientific">Callorhinchus milii</name>
    <name type="common">Ghost shark</name>
    <dbReference type="NCBI Taxonomy" id="7868"/>
    <lineage>
        <taxon>Eukaryota</taxon>
        <taxon>Metazoa</taxon>
        <taxon>Chordata</taxon>
        <taxon>Craniata</taxon>
        <taxon>Vertebrata</taxon>
        <taxon>Chondrichthyes</taxon>
        <taxon>Holocephali</taxon>
        <taxon>Chimaeriformes</taxon>
        <taxon>Callorhinchidae</taxon>
        <taxon>Callorhinchus</taxon>
    </lineage>
</organism>
<keyword evidence="2" id="KW-1185">Reference proteome</keyword>
<evidence type="ECO:0000313" key="2">
    <source>
        <dbReference type="Proteomes" id="UP000314986"/>
    </source>
</evidence>
<evidence type="ECO:0000313" key="1">
    <source>
        <dbReference type="Ensembl" id="ENSCMIP00000000227.1"/>
    </source>
</evidence>
<reference evidence="2" key="1">
    <citation type="journal article" date="2006" name="Science">
        <title>Ancient noncoding elements conserved in the human genome.</title>
        <authorList>
            <person name="Venkatesh B."/>
            <person name="Kirkness E.F."/>
            <person name="Loh Y.H."/>
            <person name="Halpern A.L."/>
            <person name="Lee A.P."/>
            <person name="Johnson J."/>
            <person name="Dandona N."/>
            <person name="Viswanathan L.D."/>
            <person name="Tay A."/>
            <person name="Venter J.C."/>
            <person name="Strausberg R.L."/>
            <person name="Brenner S."/>
        </authorList>
    </citation>
    <scope>NUCLEOTIDE SEQUENCE [LARGE SCALE GENOMIC DNA]</scope>
</reference>
<sequence>YPAGPGTYPSCYPAGPGTYPSCYPAGPGTYPSCYPAGPGTYPSCYPAGPGTYPSCYPAGPGTYPSCYPAGPAVSALHFSARLRNLSSWMWVPLFQYTIHYFISILVDYCQASQFNVVTHGEYCIVHVFVNESQIVISTETGSLGDQPYWFPI</sequence>
<reference evidence="1" key="5">
    <citation type="submission" date="2025-09" db="UniProtKB">
        <authorList>
            <consortium name="Ensembl"/>
        </authorList>
    </citation>
    <scope>IDENTIFICATION</scope>
</reference>
<name>A0A4W3GBV8_CALMI</name>
<proteinExistence type="predicted"/>
<reference evidence="2" key="2">
    <citation type="journal article" date="2007" name="PLoS Biol.">
        <title>Survey sequencing and comparative analysis of the elephant shark (Callorhinchus milii) genome.</title>
        <authorList>
            <person name="Venkatesh B."/>
            <person name="Kirkness E.F."/>
            <person name="Loh Y.H."/>
            <person name="Halpern A.L."/>
            <person name="Lee A.P."/>
            <person name="Johnson J."/>
            <person name="Dandona N."/>
            <person name="Viswanathan L.D."/>
            <person name="Tay A."/>
            <person name="Venter J.C."/>
            <person name="Strausberg R.L."/>
            <person name="Brenner S."/>
        </authorList>
    </citation>
    <scope>NUCLEOTIDE SEQUENCE [LARGE SCALE GENOMIC DNA]</scope>
</reference>